<dbReference type="EMBL" id="BOMF01000128">
    <property type="protein sequence ID" value="GID49478.1"/>
    <property type="molecule type" value="Genomic_DNA"/>
</dbReference>
<evidence type="ECO:0000256" key="1">
    <source>
        <dbReference type="SAM" id="SignalP"/>
    </source>
</evidence>
<feature type="signal peptide" evidence="1">
    <location>
        <begin position="1"/>
        <end position="16"/>
    </location>
</feature>
<dbReference type="Pfam" id="PF21172">
    <property type="entry name" value="CueP"/>
    <property type="match status" value="1"/>
</dbReference>
<comment type="caution">
    <text evidence="2">The sequence shown here is derived from an EMBL/GenBank/DDBJ whole genome shotgun (WGS) entry which is preliminary data.</text>
</comment>
<keyword evidence="1" id="KW-0732">Signal</keyword>
<proteinExistence type="predicted"/>
<evidence type="ECO:0000313" key="2">
    <source>
        <dbReference type="EMBL" id="GID49478.1"/>
    </source>
</evidence>
<reference evidence="2" key="1">
    <citation type="submission" date="2021-01" db="EMBL/GenBank/DDBJ databases">
        <title>Whole genome shotgun sequence of Actinoplanes capillaceus NBRC 16408.</title>
        <authorList>
            <person name="Komaki H."/>
            <person name="Tamura T."/>
        </authorList>
    </citation>
    <scope>NUCLEOTIDE SEQUENCE [LARGE SCALE GENOMIC DNA]</scope>
    <source>
        <strain evidence="2">NBRC 16408</strain>
    </source>
</reference>
<dbReference type="PROSITE" id="PS51257">
    <property type="entry name" value="PROKAR_LIPOPROTEIN"/>
    <property type="match status" value="1"/>
</dbReference>
<sequence length="203" mass="21508">MKRLFLVGTVSLLTMAGCTGTDGFAPIAEPTSATVASSSSPSAEAQPLLARYGLAGKSTVEVIDQLDRLDLQQRPADLKASVRAGELLISDGGQEFSLPIPADRFYLSASPYLQQTHDCFFHAPTGCKGELAGKQVQVRILNDADGTVLVDESRTTFANGFVGFWLPRNITGTLRITSDGKTAESKISTGADAPTCLTTLRLV</sequence>
<organism evidence="2">
    <name type="scientific">Actinoplanes campanulatus</name>
    <dbReference type="NCBI Taxonomy" id="113559"/>
    <lineage>
        <taxon>Bacteria</taxon>
        <taxon>Bacillati</taxon>
        <taxon>Actinomycetota</taxon>
        <taxon>Actinomycetes</taxon>
        <taxon>Micromonosporales</taxon>
        <taxon>Micromonosporaceae</taxon>
        <taxon>Actinoplanes</taxon>
    </lineage>
</organism>
<dbReference type="Gene3D" id="2.60.40.3700">
    <property type="match status" value="1"/>
</dbReference>
<name>A0ABQ3WTE7_9ACTN</name>
<evidence type="ECO:0008006" key="3">
    <source>
        <dbReference type="Google" id="ProtNLM"/>
    </source>
</evidence>
<gene>
    <name evidence="2" type="ORF">Aca07nite_67530</name>
</gene>
<accession>A0ABQ3WTE7</accession>
<protein>
    <recommendedName>
        <fullName evidence="3">CueP family metal-binding protein</fullName>
    </recommendedName>
</protein>
<feature type="chain" id="PRO_5045866606" description="CueP family metal-binding protein" evidence="1">
    <location>
        <begin position="17"/>
        <end position="203"/>
    </location>
</feature>
<dbReference type="NCBIfam" id="NF038094">
    <property type="entry name" value="CueP_fam"/>
    <property type="match status" value="1"/>
</dbReference>
<dbReference type="InterPro" id="IPR047808">
    <property type="entry name" value="CueP-like"/>
</dbReference>